<gene>
    <name evidence="1" type="ORF">D0469_17240</name>
</gene>
<evidence type="ECO:0000313" key="2">
    <source>
        <dbReference type="Proteomes" id="UP000264541"/>
    </source>
</evidence>
<organism evidence="1 2">
    <name type="scientific">Peribacillus saganii</name>
    <dbReference type="NCBI Taxonomy" id="2303992"/>
    <lineage>
        <taxon>Bacteria</taxon>
        <taxon>Bacillati</taxon>
        <taxon>Bacillota</taxon>
        <taxon>Bacilli</taxon>
        <taxon>Bacillales</taxon>
        <taxon>Bacillaceae</taxon>
        <taxon>Peribacillus</taxon>
    </lineage>
</organism>
<comment type="caution">
    <text evidence="1">The sequence shown here is derived from an EMBL/GenBank/DDBJ whole genome shotgun (WGS) entry which is preliminary data.</text>
</comment>
<name>A0A372LKZ9_9BACI</name>
<proteinExistence type="predicted"/>
<dbReference type="RefSeq" id="WP_117327962.1">
    <property type="nucleotide sequence ID" value="NZ_QVTE01000051.1"/>
</dbReference>
<dbReference type="OrthoDB" id="5638364at2"/>
<dbReference type="Proteomes" id="UP000264541">
    <property type="component" value="Unassembled WGS sequence"/>
</dbReference>
<evidence type="ECO:0000313" key="1">
    <source>
        <dbReference type="EMBL" id="RFU66378.1"/>
    </source>
</evidence>
<reference evidence="1 2" key="1">
    <citation type="submission" date="2018-08" db="EMBL/GenBank/DDBJ databases">
        <title>Bacillus chawlae sp. nov., Bacillus glennii sp. nov., and Bacillus saganii sp. nov. Isolated from the Vehicle Assembly Building at Kennedy Space Center where the Viking Spacecraft were Assembled.</title>
        <authorList>
            <person name="Seuylemezian A."/>
            <person name="Vaishampayan P."/>
        </authorList>
    </citation>
    <scope>NUCLEOTIDE SEQUENCE [LARGE SCALE GENOMIC DNA]</scope>
    <source>
        <strain evidence="1 2">V47-23a</strain>
    </source>
</reference>
<dbReference type="AlphaFoldDB" id="A0A372LKZ9"/>
<accession>A0A372LKZ9</accession>
<keyword evidence="2" id="KW-1185">Reference proteome</keyword>
<sequence>MDIQFTKKQYETLLKLTTFGTWMAGSSETEMSNEEYDKFHQYILSFAGAFKVNGIADKEAGGFEMNEDYENELQKIINAYEDLVFWDKLAYYLAARELQEEARDANYSEEEYFTRLVEVEDKYHNLLEKTGLEKIKVEPE</sequence>
<protein>
    <submittedName>
        <fullName evidence="1">Uncharacterized protein</fullName>
    </submittedName>
</protein>
<dbReference type="EMBL" id="QVTE01000051">
    <property type="protein sequence ID" value="RFU66378.1"/>
    <property type="molecule type" value="Genomic_DNA"/>
</dbReference>